<dbReference type="Pfam" id="PF12680">
    <property type="entry name" value="SnoaL_2"/>
    <property type="match status" value="1"/>
</dbReference>
<evidence type="ECO:0000313" key="3">
    <source>
        <dbReference type="Proteomes" id="UP000642920"/>
    </source>
</evidence>
<reference evidence="2" key="1">
    <citation type="submission" date="2021-01" db="EMBL/GenBank/DDBJ databases">
        <title>Marivirga sp. nov., isolated from intertidal surface sediments.</title>
        <authorList>
            <person name="Zhang M."/>
        </authorList>
    </citation>
    <scope>NUCLEOTIDE SEQUENCE</scope>
    <source>
        <strain evidence="2">SM1354</strain>
    </source>
</reference>
<dbReference type="RefSeq" id="WP_201919661.1">
    <property type="nucleotide sequence ID" value="NZ_JAERQG010000002.1"/>
</dbReference>
<dbReference type="InterPro" id="IPR037401">
    <property type="entry name" value="SnoaL-like"/>
</dbReference>
<dbReference type="EMBL" id="JAERQG010000002">
    <property type="protein sequence ID" value="MBL0765235.1"/>
    <property type="molecule type" value="Genomic_DNA"/>
</dbReference>
<evidence type="ECO:0000259" key="1">
    <source>
        <dbReference type="Pfam" id="PF12680"/>
    </source>
</evidence>
<gene>
    <name evidence="2" type="ORF">JKP34_08250</name>
</gene>
<sequence>MDIDIRANCGNSPKNEFLKELNIAFARAAVDQVMDVVTDDFELKMVGNQLIKGKAALKAMFQQQQEIVMEAISLHNIITHGKEGAVNGEFTMSDGKRYAFADFYQFENVKAKKVSKITSYLIEIFQD</sequence>
<keyword evidence="3" id="KW-1185">Reference proteome</keyword>
<proteinExistence type="predicted"/>
<dbReference type="Gene3D" id="3.10.450.50">
    <property type="match status" value="1"/>
</dbReference>
<dbReference type="AlphaFoldDB" id="A0A937A7X5"/>
<organism evidence="2 3">
    <name type="scientific">Marivirga atlantica</name>
    <dbReference type="NCBI Taxonomy" id="1548457"/>
    <lineage>
        <taxon>Bacteria</taxon>
        <taxon>Pseudomonadati</taxon>
        <taxon>Bacteroidota</taxon>
        <taxon>Cytophagia</taxon>
        <taxon>Cytophagales</taxon>
        <taxon>Marivirgaceae</taxon>
        <taxon>Marivirga</taxon>
    </lineage>
</organism>
<dbReference type="SUPFAM" id="SSF54427">
    <property type="entry name" value="NTF2-like"/>
    <property type="match status" value="1"/>
</dbReference>
<feature type="domain" description="SnoaL-like" evidence="1">
    <location>
        <begin position="24"/>
        <end position="109"/>
    </location>
</feature>
<dbReference type="Proteomes" id="UP000642920">
    <property type="component" value="Unassembled WGS sequence"/>
</dbReference>
<dbReference type="InterPro" id="IPR032710">
    <property type="entry name" value="NTF2-like_dom_sf"/>
</dbReference>
<protein>
    <submittedName>
        <fullName evidence="2">Nuclear transport factor 2 family protein</fullName>
    </submittedName>
</protein>
<evidence type="ECO:0000313" key="2">
    <source>
        <dbReference type="EMBL" id="MBL0765235.1"/>
    </source>
</evidence>
<accession>A0A937A7X5</accession>
<name>A0A937A7X5_9BACT</name>
<comment type="caution">
    <text evidence="2">The sequence shown here is derived from an EMBL/GenBank/DDBJ whole genome shotgun (WGS) entry which is preliminary data.</text>
</comment>